<keyword evidence="2" id="KW-0614">Plasmid</keyword>
<dbReference type="HOGENOM" id="CLU_2882864_0_0_5"/>
<organism evidence="2 3">
    <name type="scientific">Rhizobium leguminosarum bv. trifolii (strain WSM1325)</name>
    <dbReference type="NCBI Taxonomy" id="395491"/>
    <lineage>
        <taxon>Bacteria</taxon>
        <taxon>Pseudomonadati</taxon>
        <taxon>Pseudomonadota</taxon>
        <taxon>Alphaproteobacteria</taxon>
        <taxon>Hyphomicrobiales</taxon>
        <taxon>Rhizobiaceae</taxon>
        <taxon>Rhizobium/Agrobacterium group</taxon>
        <taxon>Rhizobium</taxon>
    </lineage>
</organism>
<dbReference type="KEGG" id="rlg:Rleg_7031"/>
<dbReference type="AlphaFoldDB" id="C6B7I9"/>
<keyword evidence="1" id="KW-0472">Membrane</keyword>
<gene>
    <name evidence="2" type="ordered locus">Rleg_7031</name>
</gene>
<evidence type="ECO:0000313" key="3">
    <source>
        <dbReference type="Proteomes" id="UP000002256"/>
    </source>
</evidence>
<evidence type="ECO:0000313" key="2">
    <source>
        <dbReference type="EMBL" id="ACS60047.1"/>
    </source>
</evidence>
<feature type="transmembrane region" description="Helical" evidence="1">
    <location>
        <begin position="5"/>
        <end position="22"/>
    </location>
</feature>
<name>C6B7I9_RHILS</name>
<evidence type="ECO:0000256" key="1">
    <source>
        <dbReference type="SAM" id="Phobius"/>
    </source>
</evidence>
<evidence type="ECO:0008006" key="4">
    <source>
        <dbReference type="Google" id="ProtNLM"/>
    </source>
</evidence>
<keyword evidence="1" id="KW-0812">Transmembrane</keyword>
<proteinExistence type="predicted"/>
<feature type="transmembrane region" description="Helical" evidence="1">
    <location>
        <begin position="28"/>
        <end position="46"/>
    </location>
</feature>
<geneLocation type="plasmid" evidence="2 3">
    <name>pR132502</name>
</geneLocation>
<dbReference type="Proteomes" id="UP000002256">
    <property type="component" value="Plasmid pR132502"/>
</dbReference>
<reference evidence="2 3" key="1">
    <citation type="journal article" date="2010" name="Stand. Genomic Sci.">
        <title>Complete genome sequence of Rhizobium leguminosarum bv. trifolii strain WSM1325, an effective microsymbiont of annual Mediterranean clovers.</title>
        <authorList>
            <person name="Reeve W."/>
            <person name="O'Hara G."/>
            <person name="Chain P."/>
            <person name="Ardley J."/>
            <person name="Brau L."/>
            <person name="Nandesena K."/>
            <person name="Tiwari R."/>
            <person name="Copeland A."/>
            <person name="Nolan M."/>
            <person name="Han C."/>
            <person name="Brettin T."/>
            <person name="Land M."/>
            <person name="Ovchinikova G."/>
            <person name="Ivanova N."/>
            <person name="Mavromatis K."/>
            <person name="Markowitz V."/>
            <person name="Kyrpides N."/>
            <person name="Melino V."/>
            <person name="Denton M."/>
            <person name="Yates R."/>
            <person name="Howieson J."/>
        </authorList>
    </citation>
    <scope>NUCLEOTIDE SEQUENCE [LARGE SCALE GENOMIC DNA]</scope>
    <source>
        <strain evidence="2 3">WSM1325</strain>
        <plasmid evidence="3">Plasmid pR132502</plasmid>
    </source>
</reference>
<sequence length="63" mass="6483">MLSRLSVIGAIAGLLFLFAGLVQSGTYVAATAIGMAALLALACILIRLKQCRPDILGAGRKLP</sequence>
<dbReference type="EMBL" id="CP001624">
    <property type="protein sequence ID" value="ACS60047.1"/>
    <property type="molecule type" value="Genomic_DNA"/>
</dbReference>
<protein>
    <recommendedName>
        <fullName evidence="4">Transmembrane protein</fullName>
    </recommendedName>
</protein>
<keyword evidence="1" id="KW-1133">Transmembrane helix</keyword>
<accession>C6B7I9</accession>